<accession>A0A366LCU0</accession>
<dbReference type="EMBL" id="QMEY01000055">
    <property type="protein sequence ID" value="RBQ11666.1"/>
    <property type="molecule type" value="Genomic_DNA"/>
</dbReference>
<comment type="caution">
    <text evidence="1">The sequence shown here is derived from an EMBL/GenBank/DDBJ whole genome shotgun (WGS) entry which is preliminary data.</text>
</comment>
<evidence type="ECO:0000313" key="1">
    <source>
        <dbReference type="EMBL" id="RBQ11666.1"/>
    </source>
</evidence>
<dbReference type="OrthoDB" id="3541030at2"/>
<reference evidence="1 2" key="1">
    <citation type="submission" date="2018-06" db="EMBL/GenBank/DDBJ databases">
        <title>Sphaerisporangium craniellae sp. nov., isolated from a marine sponge in the South China Sea.</title>
        <authorList>
            <person name="Li L."/>
        </authorList>
    </citation>
    <scope>NUCLEOTIDE SEQUENCE [LARGE SCALE GENOMIC DNA]</scope>
    <source>
        <strain evidence="1 2">LHW63015</strain>
    </source>
</reference>
<dbReference type="AlphaFoldDB" id="A0A366LCU0"/>
<gene>
    <name evidence="1" type="ORF">DP939_44815</name>
</gene>
<keyword evidence="2" id="KW-1185">Reference proteome</keyword>
<dbReference type="Proteomes" id="UP000253303">
    <property type="component" value="Unassembled WGS sequence"/>
</dbReference>
<dbReference type="RefSeq" id="WP_113986918.1">
    <property type="nucleotide sequence ID" value="NZ_QMEY01000055.1"/>
</dbReference>
<sequence>MYRVELNPDVAEQVEALPGSALAPFMEVWTTLELNPWGFPPYNEANPDGAMRALLCGDHKQGFAVFLTLEGKRRVAIVNVRWAD</sequence>
<protein>
    <submittedName>
        <fullName evidence="1">Uncharacterized protein</fullName>
    </submittedName>
</protein>
<proteinExistence type="predicted"/>
<name>A0A366LCU0_9ACTN</name>
<evidence type="ECO:0000313" key="2">
    <source>
        <dbReference type="Proteomes" id="UP000253303"/>
    </source>
</evidence>
<organism evidence="1 2">
    <name type="scientific">Spongiactinospora rosea</name>
    <dbReference type="NCBI Taxonomy" id="2248750"/>
    <lineage>
        <taxon>Bacteria</taxon>
        <taxon>Bacillati</taxon>
        <taxon>Actinomycetota</taxon>
        <taxon>Actinomycetes</taxon>
        <taxon>Streptosporangiales</taxon>
        <taxon>Streptosporangiaceae</taxon>
        <taxon>Spongiactinospora</taxon>
    </lineage>
</organism>